<dbReference type="SUPFAM" id="SSF158682">
    <property type="entry name" value="TerB-like"/>
    <property type="match status" value="1"/>
</dbReference>
<proteinExistence type="predicted"/>
<dbReference type="RefSeq" id="WP_210806280.1">
    <property type="nucleotide sequence ID" value="NZ_JAGQDG010000001.1"/>
</dbReference>
<organism evidence="1 2">
    <name type="scientific">Ideonella paludis</name>
    <dbReference type="NCBI Taxonomy" id="1233411"/>
    <lineage>
        <taxon>Bacteria</taxon>
        <taxon>Pseudomonadati</taxon>
        <taxon>Pseudomonadota</taxon>
        <taxon>Betaproteobacteria</taxon>
        <taxon>Burkholderiales</taxon>
        <taxon>Sphaerotilaceae</taxon>
        <taxon>Ideonella</taxon>
    </lineage>
</organism>
<sequence length="144" mass="15027">MRSYPRNSPEAAARIVALVLIADGHVCRSEFEALDQLDAARALGLPTGGLPQAVQALCEDLLMGSYSGGSLITQLDEAALAALMAEVDDPALQANVLALATAAARADQHLAEGEAVVLEAARRYWRLSDAAPGLPVQEPVRLAA</sequence>
<dbReference type="EMBL" id="JAGQDG010000001">
    <property type="protein sequence ID" value="MBQ0934435.1"/>
    <property type="molecule type" value="Genomic_DNA"/>
</dbReference>
<comment type="caution">
    <text evidence="1">The sequence shown here is derived from an EMBL/GenBank/DDBJ whole genome shotgun (WGS) entry which is preliminary data.</text>
</comment>
<keyword evidence="2" id="KW-1185">Reference proteome</keyword>
<dbReference type="InterPro" id="IPR029024">
    <property type="entry name" value="TerB-like"/>
</dbReference>
<gene>
    <name evidence="1" type="ORF">KAK11_03765</name>
</gene>
<evidence type="ECO:0000313" key="1">
    <source>
        <dbReference type="EMBL" id="MBQ0934435.1"/>
    </source>
</evidence>
<dbReference type="Proteomes" id="UP000672097">
    <property type="component" value="Unassembled WGS sequence"/>
</dbReference>
<accession>A0ABS5DTG7</accession>
<evidence type="ECO:0000313" key="2">
    <source>
        <dbReference type="Proteomes" id="UP000672097"/>
    </source>
</evidence>
<dbReference type="Gene3D" id="1.10.3680.10">
    <property type="entry name" value="TerB-like"/>
    <property type="match status" value="1"/>
</dbReference>
<name>A0ABS5DTG7_9BURK</name>
<reference evidence="1 2" key="1">
    <citation type="submission" date="2021-04" db="EMBL/GenBank/DDBJ databases">
        <title>The genome sequence of type strain Ideonella paludis KCTC 32238.</title>
        <authorList>
            <person name="Liu Y."/>
        </authorList>
    </citation>
    <scope>NUCLEOTIDE SEQUENCE [LARGE SCALE GENOMIC DNA]</scope>
    <source>
        <strain evidence="1 2">KCTC 32238</strain>
    </source>
</reference>
<protein>
    <submittedName>
        <fullName evidence="1">TerB family tellurite resistance protein</fullName>
    </submittedName>
</protein>